<feature type="transmembrane region" description="Helical" evidence="6">
    <location>
        <begin position="335"/>
        <end position="356"/>
    </location>
</feature>
<comment type="subcellular location">
    <subcellularLocation>
        <location evidence="1">Cell membrane</location>
        <topology evidence="1">Multi-pass membrane protein</topology>
    </subcellularLocation>
</comment>
<evidence type="ECO:0008006" key="8">
    <source>
        <dbReference type="Google" id="ProtNLM"/>
    </source>
</evidence>
<keyword evidence="4 6" id="KW-1133">Transmembrane helix</keyword>
<evidence type="ECO:0000313" key="7">
    <source>
        <dbReference type="EMBL" id="SUZ91257.1"/>
    </source>
</evidence>
<reference evidence="7" key="1">
    <citation type="submission" date="2018-05" db="EMBL/GenBank/DDBJ databases">
        <authorList>
            <person name="Lanie J.A."/>
            <person name="Ng W.-L."/>
            <person name="Kazmierczak K.M."/>
            <person name="Andrzejewski T.M."/>
            <person name="Davidsen T.M."/>
            <person name="Wayne K.J."/>
            <person name="Tettelin H."/>
            <person name="Glass J.I."/>
            <person name="Rusch D."/>
            <person name="Podicherti R."/>
            <person name="Tsui H.-C.T."/>
            <person name="Winkler M.E."/>
        </authorList>
    </citation>
    <scope>NUCLEOTIDE SEQUENCE</scope>
</reference>
<evidence type="ECO:0000256" key="5">
    <source>
        <dbReference type="ARBA" id="ARBA00023136"/>
    </source>
</evidence>
<dbReference type="GO" id="GO:0015920">
    <property type="term" value="P:lipopolysaccharide transport"/>
    <property type="evidence" value="ECO:0007669"/>
    <property type="project" value="TreeGrafter"/>
</dbReference>
<dbReference type="AlphaFoldDB" id="A0A381RMX8"/>
<feature type="transmembrane region" description="Helical" evidence="6">
    <location>
        <begin position="12"/>
        <end position="31"/>
    </location>
</feature>
<dbReference type="PANTHER" id="PTHR33529:SF8">
    <property type="entry name" value="PERMEASE, YJGP_YJGQ FAMILY"/>
    <property type="match status" value="1"/>
</dbReference>
<dbReference type="Pfam" id="PF03739">
    <property type="entry name" value="LptF_LptG"/>
    <property type="match status" value="1"/>
</dbReference>
<dbReference type="GO" id="GO:0043190">
    <property type="term" value="C:ATP-binding cassette (ABC) transporter complex"/>
    <property type="evidence" value="ECO:0007669"/>
    <property type="project" value="TreeGrafter"/>
</dbReference>
<dbReference type="PANTHER" id="PTHR33529">
    <property type="entry name" value="SLR0882 PROTEIN-RELATED"/>
    <property type="match status" value="1"/>
</dbReference>
<keyword evidence="3 6" id="KW-0812">Transmembrane</keyword>
<evidence type="ECO:0000256" key="1">
    <source>
        <dbReference type="ARBA" id="ARBA00004651"/>
    </source>
</evidence>
<dbReference type="EMBL" id="UINC01001961">
    <property type="protein sequence ID" value="SUZ91257.1"/>
    <property type="molecule type" value="Genomic_DNA"/>
</dbReference>
<dbReference type="InterPro" id="IPR005495">
    <property type="entry name" value="LptG/LptF_permease"/>
</dbReference>
<proteinExistence type="predicted"/>
<feature type="transmembrane region" description="Helical" evidence="6">
    <location>
        <begin position="305"/>
        <end position="323"/>
    </location>
</feature>
<name>A0A381RMX8_9ZZZZ</name>
<keyword evidence="5 6" id="KW-0472">Membrane</keyword>
<feature type="transmembrane region" description="Helical" evidence="6">
    <location>
        <begin position="277"/>
        <end position="298"/>
    </location>
</feature>
<accession>A0A381RMX8</accession>
<protein>
    <recommendedName>
        <fullName evidence="8">YjgP/YjgQ family permease</fullName>
    </recommendedName>
</protein>
<sequence>MQKLIDKYILQHFASKVITTIMAFIVIFLLVDIVDHLDHIMDSEMPSGEIIRYYYHTVPWYFSLGLPMSLLLATVFTFGILQKNNELSALKASGVSIRRLSVPLLILGLLFSVFSFYFDNLYVTEHLQKRNDLGSKYHLIRSKAMKMKKKDIFRQESNNEVLGIKRYEFRNKTAHNISIQNFSDGTLIARLDAPIMKWNEDEQLWILPNHFTRSWTGDSLKFYKSEKDTVIKLNFTPTDLTQSTVKPEEMNYWELKIFVDKLEQHGVKDPRWAVNMYFKPAFACTSFLMVLFGLSLSIRKPRSNLAVGIGISIFVIFMYYAAIKTGQSLGYKGSLSPFLSVWLPNLIFFFSGLYLFKNTRT</sequence>
<organism evidence="7">
    <name type="scientific">marine metagenome</name>
    <dbReference type="NCBI Taxonomy" id="408172"/>
    <lineage>
        <taxon>unclassified sequences</taxon>
        <taxon>metagenomes</taxon>
        <taxon>ecological metagenomes</taxon>
    </lineage>
</organism>
<feature type="transmembrane region" description="Helical" evidence="6">
    <location>
        <begin position="60"/>
        <end position="81"/>
    </location>
</feature>
<evidence type="ECO:0000256" key="2">
    <source>
        <dbReference type="ARBA" id="ARBA00022475"/>
    </source>
</evidence>
<feature type="transmembrane region" description="Helical" evidence="6">
    <location>
        <begin position="102"/>
        <end position="118"/>
    </location>
</feature>
<gene>
    <name evidence="7" type="ORF">METZ01_LOCUS44111</name>
</gene>
<evidence type="ECO:0000256" key="6">
    <source>
        <dbReference type="SAM" id="Phobius"/>
    </source>
</evidence>
<evidence type="ECO:0000256" key="4">
    <source>
        <dbReference type="ARBA" id="ARBA00022989"/>
    </source>
</evidence>
<evidence type="ECO:0000256" key="3">
    <source>
        <dbReference type="ARBA" id="ARBA00022692"/>
    </source>
</evidence>
<keyword evidence="2" id="KW-1003">Cell membrane</keyword>